<evidence type="ECO:0000256" key="11">
    <source>
        <dbReference type="ARBA" id="ARBA00023012"/>
    </source>
</evidence>
<proteinExistence type="predicted"/>
<dbReference type="Gene3D" id="3.30.565.10">
    <property type="entry name" value="Histidine kinase-like ATPase, C-terminal domain"/>
    <property type="match status" value="1"/>
</dbReference>
<dbReference type="EMBL" id="VIWP01000011">
    <property type="protein sequence ID" value="TWF47556.1"/>
    <property type="molecule type" value="Genomic_DNA"/>
</dbReference>
<dbReference type="EC" id="2.7.13.3" evidence="3"/>
<comment type="caution">
    <text evidence="16">The sequence shown here is derived from an EMBL/GenBank/DDBJ whole genome shotgun (WGS) entry which is preliminary data.</text>
</comment>
<keyword evidence="8 16" id="KW-0418">Kinase</keyword>
<organism evidence="16 17">
    <name type="scientific">Neorhizobium alkalisoli</name>
    <dbReference type="NCBI Taxonomy" id="528178"/>
    <lineage>
        <taxon>Bacteria</taxon>
        <taxon>Pseudomonadati</taxon>
        <taxon>Pseudomonadota</taxon>
        <taxon>Alphaproteobacteria</taxon>
        <taxon>Hyphomicrobiales</taxon>
        <taxon>Rhizobiaceae</taxon>
        <taxon>Rhizobium/Agrobacterium group</taxon>
        <taxon>Neorhizobium</taxon>
    </lineage>
</organism>
<evidence type="ECO:0000256" key="14">
    <source>
        <dbReference type="SAM" id="Phobius"/>
    </source>
</evidence>
<comment type="catalytic activity">
    <reaction evidence="1">
        <text>ATP + protein L-histidine = ADP + protein N-phospho-L-histidine.</text>
        <dbReference type="EC" id="2.7.13.3"/>
    </reaction>
</comment>
<evidence type="ECO:0000256" key="12">
    <source>
        <dbReference type="ARBA" id="ARBA00023136"/>
    </source>
</evidence>
<dbReference type="SMART" id="SM00911">
    <property type="entry name" value="HWE_HK"/>
    <property type="match status" value="1"/>
</dbReference>
<protein>
    <recommendedName>
        <fullName evidence="3">histidine kinase</fullName>
        <ecNumber evidence="3">2.7.13.3</ecNumber>
    </recommendedName>
</protein>
<feature type="region of interest" description="Disordered" evidence="13">
    <location>
        <begin position="317"/>
        <end position="336"/>
    </location>
</feature>
<dbReference type="Gene3D" id="1.20.120.620">
    <property type="entry name" value="Backbone structure of the membrane domain of e. Coli histidine kinase receptor kdpd"/>
    <property type="match status" value="1"/>
</dbReference>
<name>A0A561QB07_9HYPH</name>
<evidence type="ECO:0000256" key="2">
    <source>
        <dbReference type="ARBA" id="ARBA00004141"/>
    </source>
</evidence>
<evidence type="ECO:0000256" key="9">
    <source>
        <dbReference type="ARBA" id="ARBA00022840"/>
    </source>
</evidence>
<dbReference type="PANTHER" id="PTHR41523:SF7">
    <property type="entry name" value="HISTIDINE KINASE"/>
    <property type="match status" value="1"/>
</dbReference>
<dbReference type="GO" id="GO:0004673">
    <property type="term" value="F:protein histidine kinase activity"/>
    <property type="evidence" value="ECO:0007669"/>
    <property type="project" value="UniProtKB-EC"/>
</dbReference>
<dbReference type="RefSeq" id="WP_186458438.1">
    <property type="nucleotide sequence ID" value="NZ_VIWP01000011.1"/>
</dbReference>
<evidence type="ECO:0000256" key="6">
    <source>
        <dbReference type="ARBA" id="ARBA00022692"/>
    </source>
</evidence>
<keyword evidence="4" id="KW-0597">Phosphoprotein</keyword>
<feature type="transmembrane region" description="Helical" evidence="14">
    <location>
        <begin position="16"/>
        <end position="36"/>
    </location>
</feature>
<keyword evidence="9" id="KW-0067">ATP-binding</keyword>
<gene>
    <name evidence="16" type="ORF">FHW37_11159</name>
</gene>
<keyword evidence="12 14" id="KW-0472">Membrane</keyword>
<evidence type="ECO:0000256" key="8">
    <source>
        <dbReference type="ARBA" id="ARBA00022777"/>
    </source>
</evidence>
<keyword evidence="5" id="KW-0808">Transferase</keyword>
<evidence type="ECO:0000256" key="1">
    <source>
        <dbReference type="ARBA" id="ARBA00000085"/>
    </source>
</evidence>
<evidence type="ECO:0000256" key="5">
    <source>
        <dbReference type="ARBA" id="ARBA00022679"/>
    </source>
</evidence>
<keyword evidence="17" id="KW-1185">Reference proteome</keyword>
<evidence type="ECO:0000313" key="16">
    <source>
        <dbReference type="EMBL" id="TWF47556.1"/>
    </source>
</evidence>
<dbReference type="InterPro" id="IPR025201">
    <property type="entry name" value="KdpD_TM"/>
</dbReference>
<sequence>MLQHRLLELEYRYPTIYRALVVAGCIGMAAAVRALIDPVVAGVPFITFFPAVAVTAYLAGLRAGAITMIAGGLLALYFWVPPFGSFALELSSLVTVAVYVLLSGLILALIHRLRTALARANAAERRSSLYAREMVHRTSNLVSLVQAVASMTFKNDGCPEEQRRLFNERLVALGKALASPMSDAGAQDVYELLRAVLLPFGDHIHISGRPAAVTGETAASLALIYHELATNAVKYGALSVEGGKVNLVGTIEGEDLLLEWRETGGPAVDPSPERRGFGSRLLTRSLSREAGAVEVTFEPRGLVASVTIEAARLVQAEPSGAADRTQVARPIAAQQR</sequence>
<dbReference type="GO" id="GO:0005524">
    <property type="term" value="F:ATP binding"/>
    <property type="evidence" value="ECO:0007669"/>
    <property type="project" value="UniProtKB-KW"/>
</dbReference>
<evidence type="ECO:0000256" key="4">
    <source>
        <dbReference type="ARBA" id="ARBA00022553"/>
    </source>
</evidence>
<evidence type="ECO:0000256" key="13">
    <source>
        <dbReference type="SAM" id="MobiDB-lite"/>
    </source>
</evidence>
<dbReference type="Pfam" id="PF13493">
    <property type="entry name" value="DUF4118"/>
    <property type="match status" value="1"/>
</dbReference>
<keyword evidence="7" id="KW-0547">Nucleotide-binding</keyword>
<dbReference type="InterPro" id="IPR038318">
    <property type="entry name" value="KdpD_sf"/>
</dbReference>
<reference evidence="16 17" key="1">
    <citation type="submission" date="2019-06" db="EMBL/GenBank/DDBJ databases">
        <title>Sorghum-associated microbial communities from plants grown in Nebraska, USA.</title>
        <authorList>
            <person name="Schachtman D."/>
        </authorList>
    </citation>
    <scope>NUCLEOTIDE SEQUENCE [LARGE SCALE GENOMIC DNA]</scope>
    <source>
        <strain evidence="16 17">1225</strain>
    </source>
</reference>
<evidence type="ECO:0000259" key="15">
    <source>
        <dbReference type="SMART" id="SM00911"/>
    </source>
</evidence>
<evidence type="ECO:0000313" key="17">
    <source>
        <dbReference type="Proteomes" id="UP000320653"/>
    </source>
</evidence>
<evidence type="ECO:0000256" key="7">
    <source>
        <dbReference type="ARBA" id="ARBA00022741"/>
    </source>
</evidence>
<feature type="transmembrane region" description="Helical" evidence="14">
    <location>
        <begin position="86"/>
        <end position="110"/>
    </location>
</feature>
<evidence type="ECO:0000256" key="10">
    <source>
        <dbReference type="ARBA" id="ARBA00022989"/>
    </source>
</evidence>
<dbReference type="Pfam" id="PF07536">
    <property type="entry name" value="HWE_HK"/>
    <property type="match status" value="1"/>
</dbReference>
<keyword evidence="6 14" id="KW-0812">Transmembrane</keyword>
<dbReference type="PANTHER" id="PTHR41523">
    <property type="entry name" value="TWO-COMPONENT SYSTEM SENSOR PROTEIN"/>
    <property type="match status" value="1"/>
</dbReference>
<dbReference type="InterPro" id="IPR036890">
    <property type="entry name" value="HATPase_C_sf"/>
</dbReference>
<keyword evidence="11" id="KW-0902">Two-component regulatory system</keyword>
<dbReference type="AlphaFoldDB" id="A0A561QB07"/>
<dbReference type="GO" id="GO:0000160">
    <property type="term" value="P:phosphorelay signal transduction system"/>
    <property type="evidence" value="ECO:0007669"/>
    <property type="project" value="UniProtKB-KW"/>
</dbReference>
<dbReference type="GO" id="GO:0016020">
    <property type="term" value="C:membrane"/>
    <property type="evidence" value="ECO:0007669"/>
    <property type="project" value="UniProtKB-SubCell"/>
</dbReference>
<keyword evidence="10 14" id="KW-1133">Transmembrane helix</keyword>
<feature type="transmembrane region" description="Helical" evidence="14">
    <location>
        <begin position="48"/>
        <end position="80"/>
    </location>
</feature>
<dbReference type="Proteomes" id="UP000320653">
    <property type="component" value="Unassembled WGS sequence"/>
</dbReference>
<evidence type="ECO:0000256" key="3">
    <source>
        <dbReference type="ARBA" id="ARBA00012438"/>
    </source>
</evidence>
<dbReference type="InterPro" id="IPR011102">
    <property type="entry name" value="Sig_transdc_His_kinase_HWE"/>
</dbReference>
<accession>A0A561QB07</accession>
<feature type="domain" description="Signal transduction histidine kinase HWE region" evidence="15">
    <location>
        <begin position="133"/>
        <end position="210"/>
    </location>
</feature>
<comment type="subcellular location">
    <subcellularLocation>
        <location evidence="2">Membrane</location>
        <topology evidence="2">Multi-pass membrane protein</topology>
    </subcellularLocation>
</comment>